<dbReference type="InterPro" id="IPR013783">
    <property type="entry name" value="Ig-like_fold"/>
</dbReference>
<protein>
    <submittedName>
        <fullName evidence="8">M20/M25/M40 family metallo-hydrolase</fullName>
    </submittedName>
</protein>
<evidence type="ECO:0000313" key="9">
    <source>
        <dbReference type="Proteomes" id="UP001501358"/>
    </source>
</evidence>
<evidence type="ECO:0000256" key="3">
    <source>
        <dbReference type="ARBA" id="ARBA00023049"/>
    </source>
</evidence>
<evidence type="ECO:0000256" key="4">
    <source>
        <dbReference type="ARBA" id="ARBA00023295"/>
    </source>
</evidence>
<dbReference type="CDD" id="cd00063">
    <property type="entry name" value="FN3"/>
    <property type="match status" value="1"/>
</dbReference>
<keyword evidence="3" id="KW-0645">Protease</keyword>
<evidence type="ECO:0000259" key="7">
    <source>
        <dbReference type="Pfam" id="PF04389"/>
    </source>
</evidence>
<dbReference type="Gene3D" id="3.40.630.10">
    <property type="entry name" value="Zn peptidases"/>
    <property type="match status" value="1"/>
</dbReference>
<dbReference type="PROSITE" id="PS51318">
    <property type="entry name" value="TAT"/>
    <property type="match status" value="1"/>
</dbReference>
<dbReference type="SUPFAM" id="SSF53187">
    <property type="entry name" value="Zn-dependent exopeptidases"/>
    <property type="match status" value="1"/>
</dbReference>
<keyword evidence="2" id="KW-0964">Secreted</keyword>
<keyword evidence="9" id="KW-1185">Reference proteome</keyword>
<keyword evidence="3" id="KW-0378">Hydrolase</keyword>
<organism evidence="8 9">
    <name type="scientific">Streptomyces thermolineatus</name>
    <dbReference type="NCBI Taxonomy" id="44033"/>
    <lineage>
        <taxon>Bacteria</taxon>
        <taxon>Bacillati</taxon>
        <taxon>Actinomycetota</taxon>
        <taxon>Actinomycetes</taxon>
        <taxon>Kitasatosporales</taxon>
        <taxon>Streptomycetaceae</taxon>
        <taxon>Streptomyces</taxon>
    </lineage>
</organism>
<feature type="compositionally biased region" description="Low complexity" evidence="6">
    <location>
        <begin position="45"/>
        <end position="54"/>
    </location>
</feature>
<sequence length="462" mass="47824">MGRTVSDLASSDRRAFLTATAAAETTAADAPVPGGTPPAPPAPGGAPARPADGTEAARHADRELRELLEEVDPGRIEDTVRRLAAFGTRHTLSSQTDPEHGIGAARDWVHARMKECARASGGRMSVRLQSWIQEPDSLVPTPTRITNVLTTLRGTSAPNRVYVVSGHYDSRACGAAAADGDGPRVDDDASGVAVVMELARVLAVRRTAATVVLAAVAGEAHGLYGASHLAGELKAAGMDVQGVFAVDAVGGGAAGEAGAAEAGGAAGDGARARRAVRLYAQGAPTGGKDDSPSCRLARSVRDAAGDTAEVDVRVVHGDDRDRWAGDHVPFLERGWPAVRFAEPGGNARRPCDVDHTARVARVTAAALWTLAQAPGAPAGVQVRTDELGASAELRWRRGTESGLAGYEVVWRGAAEPEWTHVVEAGDTVQHTVGLSGDDVFFGVRAVGRNGLRSPVALPARPR</sequence>
<feature type="compositionally biased region" description="Pro residues" evidence="6">
    <location>
        <begin position="34"/>
        <end position="44"/>
    </location>
</feature>
<keyword evidence="3" id="KW-0482">Metalloprotease</keyword>
<feature type="region of interest" description="Disordered" evidence="6">
    <location>
        <begin position="22"/>
        <end position="57"/>
    </location>
</feature>
<dbReference type="InterPro" id="IPR003961">
    <property type="entry name" value="FN3_dom"/>
</dbReference>
<proteinExistence type="predicted"/>
<dbReference type="Gene3D" id="2.60.40.10">
    <property type="entry name" value="Immunoglobulins"/>
    <property type="match status" value="1"/>
</dbReference>
<evidence type="ECO:0000256" key="6">
    <source>
        <dbReference type="SAM" id="MobiDB-lite"/>
    </source>
</evidence>
<name>A0ABP5ZX68_9ACTN</name>
<reference evidence="9" key="1">
    <citation type="journal article" date="2019" name="Int. J. Syst. Evol. Microbiol.">
        <title>The Global Catalogue of Microorganisms (GCM) 10K type strain sequencing project: providing services to taxonomists for standard genome sequencing and annotation.</title>
        <authorList>
            <consortium name="The Broad Institute Genomics Platform"/>
            <consortium name="The Broad Institute Genome Sequencing Center for Infectious Disease"/>
            <person name="Wu L."/>
            <person name="Ma J."/>
        </authorList>
    </citation>
    <scope>NUCLEOTIDE SEQUENCE [LARGE SCALE GENOMIC DNA]</scope>
    <source>
        <strain evidence="9">JCM 6307</strain>
    </source>
</reference>
<dbReference type="SUPFAM" id="SSF49265">
    <property type="entry name" value="Fibronectin type III"/>
    <property type="match status" value="1"/>
</dbReference>
<gene>
    <name evidence="8" type="ORF">GCM10010406_45430</name>
</gene>
<keyword evidence="4" id="KW-0326">Glycosidase</keyword>
<evidence type="ECO:0000256" key="1">
    <source>
        <dbReference type="ARBA" id="ARBA00004613"/>
    </source>
</evidence>
<dbReference type="Proteomes" id="UP001501358">
    <property type="component" value="Unassembled WGS sequence"/>
</dbReference>
<dbReference type="PANTHER" id="PTHR12147:SF26">
    <property type="entry name" value="PEPTIDASE M28 DOMAIN-CONTAINING PROTEIN"/>
    <property type="match status" value="1"/>
</dbReference>
<evidence type="ECO:0000256" key="2">
    <source>
        <dbReference type="ARBA" id="ARBA00022525"/>
    </source>
</evidence>
<evidence type="ECO:0000313" key="8">
    <source>
        <dbReference type="EMBL" id="GAA2503770.1"/>
    </source>
</evidence>
<comment type="caution">
    <text evidence="8">The sequence shown here is derived from an EMBL/GenBank/DDBJ whole genome shotgun (WGS) entry which is preliminary data.</text>
</comment>
<keyword evidence="5" id="KW-0624">Polysaccharide degradation</keyword>
<evidence type="ECO:0000256" key="5">
    <source>
        <dbReference type="ARBA" id="ARBA00023326"/>
    </source>
</evidence>
<dbReference type="EMBL" id="BAAATA010000034">
    <property type="protein sequence ID" value="GAA2503770.1"/>
    <property type="molecule type" value="Genomic_DNA"/>
</dbReference>
<dbReference type="InterPro" id="IPR036116">
    <property type="entry name" value="FN3_sf"/>
</dbReference>
<feature type="domain" description="Peptidase M28" evidence="7">
    <location>
        <begin position="147"/>
        <end position="347"/>
    </location>
</feature>
<dbReference type="InterPro" id="IPR006311">
    <property type="entry name" value="TAT_signal"/>
</dbReference>
<dbReference type="Pfam" id="PF04389">
    <property type="entry name" value="Peptidase_M28"/>
    <property type="match status" value="1"/>
</dbReference>
<dbReference type="InterPro" id="IPR007484">
    <property type="entry name" value="Peptidase_M28"/>
</dbReference>
<feature type="compositionally biased region" description="Low complexity" evidence="6">
    <location>
        <begin position="22"/>
        <end position="33"/>
    </location>
</feature>
<accession>A0ABP5ZX68</accession>
<dbReference type="PANTHER" id="PTHR12147">
    <property type="entry name" value="METALLOPEPTIDASE M28 FAMILY MEMBER"/>
    <property type="match status" value="1"/>
</dbReference>
<keyword evidence="5" id="KW-0119">Carbohydrate metabolism</keyword>
<comment type="subcellular location">
    <subcellularLocation>
        <location evidence="1">Secreted</location>
    </subcellularLocation>
</comment>
<dbReference type="InterPro" id="IPR045175">
    <property type="entry name" value="M28_fam"/>
</dbReference>